<dbReference type="RefSeq" id="WP_199050749.1">
    <property type="nucleotide sequence ID" value="NZ_JAELXT010000026.1"/>
</dbReference>
<dbReference type="Proteomes" id="UP000620670">
    <property type="component" value="Unassembled WGS sequence"/>
</dbReference>
<organism evidence="1 2">
    <name type="scientific">Microvirga splendida</name>
    <dbReference type="NCBI Taxonomy" id="2795727"/>
    <lineage>
        <taxon>Bacteria</taxon>
        <taxon>Pseudomonadati</taxon>
        <taxon>Pseudomonadota</taxon>
        <taxon>Alphaproteobacteria</taxon>
        <taxon>Hyphomicrobiales</taxon>
        <taxon>Methylobacteriaceae</taxon>
        <taxon>Microvirga</taxon>
    </lineage>
</organism>
<reference evidence="2" key="1">
    <citation type="submission" date="2020-12" db="EMBL/GenBank/DDBJ databases">
        <title>Hymenobacter sp.</title>
        <authorList>
            <person name="Kim M.K."/>
        </authorList>
    </citation>
    <scope>NUCLEOTIDE SEQUENCE [LARGE SCALE GENOMIC DNA]</scope>
    <source>
        <strain evidence="2">BT325</strain>
    </source>
</reference>
<name>A0ABS0Y667_9HYPH</name>
<dbReference type="EMBL" id="JAELXT010000026">
    <property type="protein sequence ID" value="MBJ6127530.1"/>
    <property type="molecule type" value="Genomic_DNA"/>
</dbReference>
<evidence type="ECO:0000313" key="2">
    <source>
        <dbReference type="Proteomes" id="UP000620670"/>
    </source>
</evidence>
<accession>A0ABS0Y667</accession>
<gene>
    <name evidence="1" type="ORF">JAO75_19190</name>
</gene>
<sequence length="208" mass="22747">MSDMDRDGPTYASRPAASENLSLMQLEATFEAVLADALVSATRLNQLEQTWSQKKPPLPSVLLTTRADAIFDLCHENEIGFYYTVRDIPALYETAKASPHLWPRVQAIVTALHRHHHELSLAADEIGLTAAYQENAEHQQAAVEAADAILRQPASSVAVLVAKARVLVASRGFDLTQDPWSLSSLDERALLVLVQDLLNTSPAPKADV</sequence>
<comment type="caution">
    <text evidence="1">The sequence shown here is derived from an EMBL/GenBank/DDBJ whole genome shotgun (WGS) entry which is preliminary data.</text>
</comment>
<proteinExistence type="predicted"/>
<protein>
    <submittedName>
        <fullName evidence="1">Uncharacterized protein</fullName>
    </submittedName>
</protein>
<keyword evidence="2" id="KW-1185">Reference proteome</keyword>
<evidence type="ECO:0000313" key="1">
    <source>
        <dbReference type="EMBL" id="MBJ6127530.1"/>
    </source>
</evidence>